<dbReference type="PROSITE" id="PS51409">
    <property type="entry name" value="ARGINASE_2"/>
    <property type="match status" value="1"/>
</dbReference>
<evidence type="ECO:0000313" key="6">
    <source>
        <dbReference type="Proteomes" id="UP001589733"/>
    </source>
</evidence>
<comment type="similarity">
    <text evidence="4">Belongs to the arginase family.</text>
</comment>
<dbReference type="Proteomes" id="UP001589733">
    <property type="component" value="Unassembled WGS sequence"/>
</dbReference>
<keyword evidence="6" id="KW-1185">Reference proteome</keyword>
<keyword evidence="2" id="KW-0378">Hydrolase</keyword>
<keyword evidence="3" id="KW-0464">Manganese</keyword>
<evidence type="ECO:0000256" key="1">
    <source>
        <dbReference type="ARBA" id="ARBA00022723"/>
    </source>
</evidence>
<protein>
    <submittedName>
        <fullName evidence="5">Arginase family protein</fullName>
    </submittedName>
</protein>
<dbReference type="InterPro" id="IPR006035">
    <property type="entry name" value="Ureohydrolase"/>
</dbReference>
<organism evidence="5 6">
    <name type="scientific">Deinococcus oregonensis</name>
    <dbReference type="NCBI Taxonomy" id="1805970"/>
    <lineage>
        <taxon>Bacteria</taxon>
        <taxon>Thermotogati</taxon>
        <taxon>Deinococcota</taxon>
        <taxon>Deinococci</taxon>
        <taxon>Deinococcales</taxon>
        <taxon>Deinococcaceae</taxon>
        <taxon>Deinococcus</taxon>
    </lineage>
</organism>
<reference evidence="5 6" key="1">
    <citation type="submission" date="2024-09" db="EMBL/GenBank/DDBJ databases">
        <authorList>
            <person name="Sun Q."/>
            <person name="Mori K."/>
        </authorList>
    </citation>
    <scope>NUCLEOTIDE SEQUENCE [LARGE SCALE GENOMIC DNA]</scope>
    <source>
        <strain evidence="5 6">JCM 13503</strain>
    </source>
</reference>
<evidence type="ECO:0000256" key="4">
    <source>
        <dbReference type="PROSITE-ProRule" id="PRU00742"/>
    </source>
</evidence>
<dbReference type="RefSeq" id="WP_380005171.1">
    <property type="nucleotide sequence ID" value="NZ_JBHLYR010000009.1"/>
</dbReference>
<evidence type="ECO:0000256" key="2">
    <source>
        <dbReference type="ARBA" id="ARBA00022801"/>
    </source>
</evidence>
<comment type="caution">
    <text evidence="5">The sequence shown here is derived from an EMBL/GenBank/DDBJ whole genome shotgun (WGS) entry which is preliminary data.</text>
</comment>
<dbReference type="PANTHER" id="PTHR43782:SF3">
    <property type="entry name" value="ARGINASE"/>
    <property type="match status" value="1"/>
</dbReference>
<sequence>MPSTLRPAQVVLAGVRELDPPEQAYMDAESWIPIPAATLNEQPTALGDLLTQRGAQKLYVHLDLDVLDPTEFSALGWPTPGGLTLRALLALLKDVHARFEVVGGGLTEYLPGDADQEERAARVLHAWLGQQHEDDAAPSD</sequence>
<gene>
    <name evidence="5" type="ORF">ACFFLM_02370</name>
</gene>
<evidence type="ECO:0000313" key="5">
    <source>
        <dbReference type="EMBL" id="MFB9990831.1"/>
    </source>
</evidence>
<dbReference type="Pfam" id="PF00491">
    <property type="entry name" value="Arginase"/>
    <property type="match status" value="1"/>
</dbReference>
<dbReference type="InterPro" id="IPR023696">
    <property type="entry name" value="Ureohydrolase_dom_sf"/>
</dbReference>
<accession>A0ABV6AXB1</accession>
<dbReference type="PRINTS" id="PR00116">
    <property type="entry name" value="ARGINASE"/>
</dbReference>
<keyword evidence="1" id="KW-0479">Metal-binding</keyword>
<dbReference type="Gene3D" id="3.40.800.10">
    <property type="entry name" value="Ureohydrolase domain"/>
    <property type="match status" value="1"/>
</dbReference>
<dbReference type="PANTHER" id="PTHR43782">
    <property type="entry name" value="ARGINASE"/>
    <property type="match status" value="1"/>
</dbReference>
<name>A0ABV6AXB1_9DEIO</name>
<evidence type="ECO:0000256" key="3">
    <source>
        <dbReference type="ARBA" id="ARBA00023211"/>
    </source>
</evidence>
<proteinExistence type="inferred from homology"/>
<dbReference type="EMBL" id="JBHLYR010000009">
    <property type="protein sequence ID" value="MFB9990831.1"/>
    <property type="molecule type" value="Genomic_DNA"/>
</dbReference>
<dbReference type="SUPFAM" id="SSF52768">
    <property type="entry name" value="Arginase/deacetylase"/>
    <property type="match status" value="1"/>
</dbReference>